<feature type="binding site" evidence="4">
    <location>
        <position position="235"/>
    </location>
    <ligand>
        <name>Fe cation</name>
        <dbReference type="ChEBI" id="CHEBI:24875"/>
    </ligand>
</feature>
<evidence type="ECO:0000256" key="1">
    <source>
        <dbReference type="ARBA" id="ARBA00008520"/>
    </source>
</evidence>
<dbReference type="Gene3D" id="3.40.190.10">
    <property type="entry name" value="Periplasmic binding protein-like II"/>
    <property type="match status" value="2"/>
</dbReference>
<dbReference type="STRING" id="284581.AMD01_11730"/>
<feature type="binding site" evidence="4">
    <location>
        <position position="98"/>
    </location>
    <ligand>
        <name>Fe cation</name>
        <dbReference type="ChEBI" id="CHEBI:24875"/>
    </ligand>
</feature>
<comment type="caution">
    <text evidence="6">The sequence shown here is derived from an EMBL/GenBank/DDBJ whole genome shotgun (WGS) entry which is preliminary data.</text>
</comment>
<sequence>MKVHTYAKKWAIAAASVVLAGGLAACGNGSDQSSGDKKETHTLTIYSGQHKEVTDALAKDFTKETGIKVKVREGSSNELAHQVAEEGKNSPADIIFTEETAPLVMLGEQNLLEKTDSKALSNVDKQYEDPDGKWVGLLARSRVVAYNPKEVKESELPKSVFDFAKPEWKQKVAFVPTSGAFTNQISAMIKLYGKDKTKDWLEGLQTYGKQYKNNKMALDAVEKGEVGVALINNYYWDNEAKEKGADNMNSKLYYFGNGDIGDMISLSGAAIVKASDNKKDAQKFMEFATDVKGQQALTEASSQYPLNANVDTKGMKPFSELNPPKNTLDLGKYSDGEQALELLQEVGLL</sequence>
<dbReference type="EMBL" id="LILC01000013">
    <property type="protein sequence ID" value="KOO46488.1"/>
    <property type="molecule type" value="Genomic_DNA"/>
</dbReference>
<name>A0A0M0L759_9BACI</name>
<evidence type="ECO:0000256" key="2">
    <source>
        <dbReference type="ARBA" id="ARBA00022496"/>
    </source>
</evidence>
<dbReference type="SUPFAM" id="SSF53850">
    <property type="entry name" value="Periplasmic binding protein-like II"/>
    <property type="match status" value="1"/>
</dbReference>
<keyword evidence="4" id="KW-0479">Metal-binding</keyword>
<keyword evidence="3 5" id="KW-0732">Signal</keyword>
<feature type="signal peptide" evidence="5">
    <location>
        <begin position="1"/>
        <end position="20"/>
    </location>
</feature>
<feature type="chain" id="PRO_5039516507" evidence="5">
    <location>
        <begin position="21"/>
        <end position="349"/>
    </location>
</feature>
<dbReference type="PANTHER" id="PTHR30006">
    <property type="entry name" value="THIAMINE-BINDING PERIPLASMIC PROTEIN-RELATED"/>
    <property type="match status" value="1"/>
</dbReference>
<feature type="binding site" evidence="4">
    <location>
        <position position="50"/>
    </location>
    <ligand>
        <name>Fe cation</name>
        <dbReference type="ChEBI" id="CHEBI:24875"/>
    </ligand>
</feature>
<keyword evidence="4" id="KW-0408">Iron</keyword>
<protein>
    <submittedName>
        <fullName evidence="6">Iron ABC transporter substrate-binding protein</fullName>
    </submittedName>
</protein>
<dbReference type="Proteomes" id="UP000037558">
    <property type="component" value="Unassembled WGS sequence"/>
</dbReference>
<comment type="similarity">
    <text evidence="1">Belongs to the bacterial solute-binding protein 1 family.</text>
</comment>
<accession>A0A0M0L759</accession>
<dbReference type="PANTHER" id="PTHR30006:SF15">
    <property type="entry name" value="IRON-UTILIZATION PERIPLASMIC PROTEIN"/>
    <property type="match status" value="1"/>
</dbReference>
<feature type="binding site" evidence="4">
    <location>
        <position position="234"/>
    </location>
    <ligand>
        <name>Fe cation</name>
        <dbReference type="ChEBI" id="CHEBI:24875"/>
    </ligand>
</feature>
<reference evidence="7" key="1">
    <citation type="submission" date="2015-08" db="EMBL/GenBank/DDBJ databases">
        <title>Fjat-14210 dsm16467.</title>
        <authorList>
            <person name="Liu B."/>
            <person name="Wang J."/>
            <person name="Zhu Y."/>
            <person name="Liu G."/>
            <person name="Chen Q."/>
            <person name="Chen Z."/>
            <person name="Lan J."/>
            <person name="Che J."/>
            <person name="Ge C."/>
            <person name="Shi H."/>
            <person name="Pan Z."/>
            <person name="Liu X."/>
        </authorList>
    </citation>
    <scope>NUCLEOTIDE SEQUENCE [LARGE SCALE GENOMIC DNA]</scope>
    <source>
        <strain evidence="7">DSM 16467</strain>
    </source>
</reference>
<evidence type="ECO:0000313" key="7">
    <source>
        <dbReference type="Proteomes" id="UP000037558"/>
    </source>
</evidence>
<keyword evidence="2" id="KW-0410">Iron transport</keyword>
<dbReference type="PIRSF" id="PIRSF002825">
    <property type="entry name" value="CfbpA"/>
    <property type="match status" value="1"/>
</dbReference>
<dbReference type="RefSeq" id="WP_053401583.1">
    <property type="nucleotide sequence ID" value="NZ_LILC01000013.1"/>
</dbReference>
<dbReference type="AlphaFoldDB" id="A0A0M0L759"/>
<dbReference type="InterPro" id="IPR026045">
    <property type="entry name" value="Ferric-bd"/>
</dbReference>
<gene>
    <name evidence="6" type="ORF">AMD01_11730</name>
</gene>
<dbReference type="GO" id="GO:0006826">
    <property type="term" value="P:iron ion transport"/>
    <property type="evidence" value="ECO:0007669"/>
    <property type="project" value="UniProtKB-KW"/>
</dbReference>
<dbReference type="OrthoDB" id="9769319at2"/>
<dbReference type="PROSITE" id="PS51257">
    <property type="entry name" value="PROKAR_LIPOPROTEIN"/>
    <property type="match status" value="1"/>
</dbReference>
<dbReference type="GO" id="GO:0046872">
    <property type="term" value="F:metal ion binding"/>
    <property type="evidence" value="ECO:0007669"/>
    <property type="project" value="UniProtKB-KW"/>
</dbReference>
<keyword evidence="2" id="KW-0813">Transport</keyword>
<keyword evidence="2" id="KW-0406">Ion transport</keyword>
<evidence type="ECO:0000256" key="3">
    <source>
        <dbReference type="ARBA" id="ARBA00022729"/>
    </source>
</evidence>
<evidence type="ECO:0000256" key="4">
    <source>
        <dbReference type="PIRSR" id="PIRSR002825-1"/>
    </source>
</evidence>
<dbReference type="GO" id="GO:0030288">
    <property type="term" value="C:outer membrane-bounded periplasmic space"/>
    <property type="evidence" value="ECO:0007669"/>
    <property type="project" value="TreeGrafter"/>
</dbReference>
<keyword evidence="7" id="KW-1185">Reference proteome</keyword>
<proteinExistence type="inferred from homology"/>
<organism evidence="6 7">
    <name type="scientific">Priestia koreensis</name>
    <dbReference type="NCBI Taxonomy" id="284581"/>
    <lineage>
        <taxon>Bacteria</taxon>
        <taxon>Bacillati</taxon>
        <taxon>Bacillota</taxon>
        <taxon>Bacilli</taxon>
        <taxon>Bacillales</taxon>
        <taxon>Bacillaceae</taxon>
        <taxon>Priestia</taxon>
    </lineage>
</organism>
<dbReference type="PATRIC" id="fig|284581.3.peg.2463"/>
<evidence type="ECO:0000313" key="6">
    <source>
        <dbReference type="EMBL" id="KOO46488.1"/>
    </source>
</evidence>
<evidence type="ECO:0000256" key="5">
    <source>
        <dbReference type="SAM" id="SignalP"/>
    </source>
</evidence>
<dbReference type="Pfam" id="PF13343">
    <property type="entry name" value="SBP_bac_6"/>
    <property type="match status" value="1"/>
</dbReference>